<evidence type="ECO:0000313" key="3">
    <source>
        <dbReference type="EMBL" id="MFC3862873.1"/>
    </source>
</evidence>
<evidence type="ECO:0000259" key="2">
    <source>
        <dbReference type="Pfam" id="PF00188"/>
    </source>
</evidence>
<accession>A0ABV8AAX9</accession>
<comment type="caution">
    <text evidence="3">The sequence shown here is derived from an EMBL/GenBank/DDBJ whole genome shotgun (WGS) entry which is preliminary data.</text>
</comment>
<gene>
    <name evidence="3" type="ORF">ACFOPQ_19090</name>
</gene>
<organism evidence="3 4">
    <name type="scientific">Deinococcus antarcticus</name>
    <dbReference type="NCBI Taxonomy" id="1298767"/>
    <lineage>
        <taxon>Bacteria</taxon>
        <taxon>Thermotogati</taxon>
        <taxon>Deinococcota</taxon>
        <taxon>Deinococci</taxon>
        <taxon>Deinococcales</taxon>
        <taxon>Deinococcaceae</taxon>
        <taxon>Deinococcus</taxon>
    </lineage>
</organism>
<evidence type="ECO:0000313" key="4">
    <source>
        <dbReference type="Proteomes" id="UP001595748"/>
    </source>
</evidence>
<feature type="compositionally biased region" description="Low complexity" evidence="1">
    <location>
        <begin position="84"/>
        <end position="94"/>
    </location>
</feature>
<dbReference type="InterPro" id="IPR035940">
    <property type="entry name" value="CAP_sf"/>
</dbReference>
<dbReference type="SUPFAM" id="SSF55797">
    <property type="entry name" value="PR-1-like"/>
    <property type="match status" value="1"/>
</dbReference>
<reference evidence="4" key="1">
    <citation type="journal article" date="2019" name="Int. J. Syst. Evol. Microbiol.">
        <title>The Global Catalogue of Microorganisms (GCM) 10K type strain sequencing project: providing services to taxonomists for standard genome sequencing and annotation.</title>
        <authorList>
            <consortium name="The Broad Institute Genomics Platform"/>
            <consortium name="The Broad Institute Genome Sequencing Center for Infectious Disease"/>
            <person name="Wu L."/>
            <person name="Ma J."/>
        </authorList>
    </citation>
    <scope>NUCLEOTIDE SEQUENCE [LARGE SCALE GENOMIC DNA]</scope>
    <source>
        <strain evidence="4">CCTCC AB 2013263</strain>
    </source>
</reference>
<feature type="compositionally biased region" description="Pro residues" evidence="1">
    <location>
        <begin position="44"/>
        <end position="78"/>
    </location>
</feature>
<dbReference type="Pfam" id="PF00188">
    <property type="entry name" value="CAP"/>
    <property type="match status" value="1"/>
</dbReference>
<name>A0ABV8AAX9_9DEIO</name>
<protein>
    <submittedName>
        <fullName evidence="3">CAP domain-containing protein</fullName>
    </submittedName>
</protein>
<dbReference type="PRINTS" id="PR01217">
    <property type="entry name" value="PRICHEXTENSN"/>
</dbReference>
<feature type="region of interest" description="Disordered" evidence="1">
    <location>
        <begin position="39"/>
        <end position="119"/>
    </location>
</feature>
<feature type="compositionally biased region" description="Pro residues" evidence="1">
    <location>
        <begin position="95"/>
        <end position="119"/>
    </location>
</feature>
<evidence type="ECO:0000256" key="1">
    <source>
        <dbReference type="SAM" id="MobiDB-lite"/>
    </source>
</evidence>
<sequence length="414" mass="43969">MFRHALTLLLIVALLLGLGWLGLRQLGLRQLGWLKGPQPTVPSTAPPTPPIPTPPTPTPPIPTPTTPTPPTQAEPPQPNEVEEPVPTVPAQPLSAPTPPAPETAPVEPVPHAAPPPPVPQVRVLSPPVPTRPVPTPPQPQVVILPPPQRPAPRLTVRPGQPSPLAALNAVRRLAGLPSVRVEPKWQAECDAHATYLTVTDTGSHSEDPASPHYSRAGANCAHGHYYVTMRPEATAQQAITYWQNGPFHLPQLIDPRLTRAALSVKHDAAGDLHTAAVMDLKRGRNGPAKYPVRFPRPGSTITPQALSQFEFPDALPGCPGYTHPAGAPIALLLGYGGVTRTVELRVNGKPVETCLLTAQTFTGADEGETGVGRSVLDAQGVAVAVPRRPLPASARVDVRFQTNSGPISWSFRTR</sequence>
<dbReference type="Gene3D" id="3.40.33.10">
    <property type="entry name" value="CAP"/>
    <property type="match status" value="1"/>
</dbReference>
<dbReference type="Proteomes" id="UP001595748">
    <property type="component" value="Unassembled WGS sequence"/>
</dbReference>
<dbReference type="InterPro" id="IPR014044">
    <property type="entry name" value="CAP_dom"/>
</dbReference>
<keyword evidence="4" id="KW-1185">Reference proteome</keyword>
<feature type="domain" description="SCP" evidence="2">
    <location>
        <begin position="164"/>
        <end position="271"/>
    </location>
</feature>
<dbReference type="EMBL" id="JBHRZF010000217">
    <property type="protein sequence ID" value="MFC3862873.1"/>
    <property type="molecule type" value="Genomic_DNA"/>
</dbReference>
<dbReference type="RefSeq" id="WP_380080810.1">
    <property type="nucleotide sequence ID" value="NZ_JBHRZF010000217.1"/>
</dbReference>
<proteinExistence type="predicted"/>